<dbReference type="InterPro" id="IPR015421">
    <property type="entry name" value="PyrdxlP-dep_Trfase_major"/>
</dbReference>
<evidence type="ECO:0000256" key="3">
    <source>
        <dbReference type="ARBA" id="ARBA00022898"/>
    </source>
</evidence>
<dbReference type="PANTHER" id="PTHR43643">
    <property type="entry name" value="HISTIDINOL-PHOSPHATE AMINOTRANSFERASE 2"/>
    <property type="match status" value="1"/>
</dbReference>
<feature type="domain" description="MobA-like NTP transferase" evidence="5">
    <location>
        <begin position="37"/>
        <end position="133"/>
    </location>
</feature>
<evidence type="ECO:0000313" key="7">
    <source>
        <dbReference type="Proteomes" id="UP000628463"/>
    </source>
</evidence>
<dbReference type="GO" id="GO:0008483">
    <property type="term" value="F:transaminase activity"/>
    <property type="evidence" value="ECO:0007669"/>
    <property type="project" value="UniProtKB-KW"/>
</dbReference>
<evidence type="ECO:0000256" key="1">
    <source>
        <dbReference type="ARBA" id="ARBA00022576"/>
    </source>
</evidence>
<keyword evidence="7" id="KW-1185">Reference proteome</keyword>
<organism evidence="6 7">
    <name type="scientific">Lachnospira hominis</name>
    <name type="common">ex Liu et al. 2021</name>
    <dbReference type="NCBI Taxonomy" id="2763051"/>
    <lineage>
        <taxon>Bacteria</taxon>
        <taxon>Bacillati</taxon>
        <taxon>Bacillota</taxon>
        <taxon>Clostridia</taxon>
        <taxon>Lachnospirales</taxon>
        <taxon>Lachnospiraceae</taxon>
        <taxon>Lachnospira</taxon>
    </lineage>
</organism>
<dbReference type="RefSeq" id="WP_186837268.1">
    <property type="nucleotide sequence ID" value="NZ_JACOPD010000009.1"/>
</dbReference>
<dbReference type="Gene3D" id="3.90.1150.10">
    <property type="entry name" value="Aspartate Aminotransferase, domain 1"/>
    <property type="match status" value="1"/>
</dbReference>
<reference evidence="6 7" key="1">
    <citation type="submission" date="2020-08" db="EMBL/GenBank/DDBJ databases">
        <title>Genome public.</title>
        <authorList>
            <person name="Liu C."/>
            <person name="Sun Q."/>
        </authorList>
    </citation>
    <scope>NUCLEOTIDE SEQUENCE [LARGE SCALE GENOMIC DNA]</scope>
    <source>
        <strain evidence="6 7">NSJ-43</strain>
    </source>
</reference>
<evidence type="ECO:0000313" key="6">
    <source>
        <dbReference type="EMBL" id="MBC5681601.1"/>
    </source>
</evidence>
<dbReference type="InterPro" id="IPR025877">
    <property type="entry name" value="MobA-like_NTP_Trfase"/>
</dbReference>
<dbReference type="EMBL" id="JACOPD010000009">
    <property type="protein sequence ID" value="MBC5681601.1"/>
    <property type="molecule type" value="Genomic_DNA"/>
</dbReference>
<keyword evidence="3" id="KW-0663">Pyridoxal phosphate</keyword>
<comment type="caution">
    <text evidence="6">The sequence shown here is derived from an EMBL/GenBank/DDBJ whole genome shotgun (WGS) entry which is preliminary data.</text>
</comment>
<name>A0ABR7G4D0_9FIRM</name>
<dbReference type="InterPro" id="IPR015424">
    <property type="entry name" value="PyrdxlP-dep_Trfase"/>
</dbReference>
<accession>A0ABR7G4D0</accession>
<dbReference type="Gene3D" id="3.40.640.10">
    <property type="entry name" value="Type I PLP-dependent aspartate aminotransferase-like (Major domain)"/>
    <property type="match status" value="1"/>
</dbReference>
<dbReference type="Pfam" id="PF12804">
    <property type="entry name" value="NTP_transf_3"/>
    <property type="match status" value="1"/>
</dbReference>
<dbReference type="SUPFAM" id="SSF53448">
    <property type="entry name" value="Nucleotide-diphospho-sugar transferases"/>
    <property type="match status" value="1"/>
</dbReference>
<dbReference type="InterPro" id="IPR029044">
    <property type="entry name" value="Nucleotide-diphossugar_trans"/>
</dbReference>
<feature type="domain" description="Aminotransferase class I/classII large" evidence="4">
    <location>
        <begin position="302"/>
        <end position="621"/>
    </location>
</feature>
<dbReference type="Gene3D" id="3.90.550.10">
    <property type="entry name" value="Spore Coat Polysaccharide Biosynthesis Protein SpsA, Chain A"/>
    <property type="match status" value="1"/>
</dbReference>
<sequence>MTYEEFKKLQYKAENKEENLLTEEELNKLKPYKVDNAIIMAAGYSARCMPLSNVLPKGLFRVKGEILIEREIRQLQEAGVKEIIVVTGFMQEKFQYLRDKYGVILIHNDDYDKYNNIASLYKAQNYMKNSYILCSDNYYADNVFHKYVYSPYYSCVYSEEYCDEYCVLEEDKDGYITSIKRGGGKAWYTIGDCFFDRKFSDTFVKYMNEEWNDMNTRNMLMDDFHIQHIDELKLKKVEREKNKVLEFDTLEEFKQFDNSFEEFMNENLDQSNEVIKVFSKYSEVKSYHSVPTVQKSGRLHLNENLFKPSPKCLEVLKNITMEDLYLYDLGRNDELVETLSSSLGISSNNIFIHNGSAEVIKSIGSILLNENDIVLIPSPGWSYYKSVADAKFAKCITYEVCEKEDTYEYNIEDLLQKAKENNPKVIIITSPQMPTGCGISYNDIEKVIRENTNSIILLDEAYWGYGNDDNKFEKKIITKYSNVVITRTFSKFYGLADIRIGYGLCSYPLRRTICLDLPLFRACGISRKIAVAAIKDTEYYKKMKLETNSVREWFYTELNKIPGVKAYKSESNFIFIKLDNADAGRVRAYMEENGLLIRLFTDKDALRLRITIGPKDIMERVIYQLKRALR</sequence>
<dbReference type="Proteomes" id="UP000628463">
    <property type="component" value="Unassembled WGS sequence"/>
</dbReference>
<evidence type="ECO:0000256" key="2">
    <source>
        <dbReference type="ARBA" id="ARBA00022679"/>
    </source>
</evidence>
<keyword evidence="2" id="KW-0808">Transferase</keyword>
<dbReference type="CDD" id="cd00609">
    <property type="entry name" value="AAT_like"/>
    <property type="match status" value="1"/>
</dbReference>
<dbReference type="CDD" id="cd02523">
    <property type="entry name" value="PC_cytidylyltransferase"/>
    <property type="match status" value="1"/>
</dbReference>
<proteinExistence type="predicted"/>
<evidence type="ECO:0000259" key="5">
    <source>
        <dbReference type="Pfam" id="PF12804"/>
    </source>
</evidence>
<protein>
    <submittedName>
        <fullName evidence="6">Aminotransferase class I/II-fold pyridoxal phosphate-dependent enzyme</fullName>
    </submittedName>
</protein>
<dbReference type="Pfam" id="PF00155">
    <property type="entry name" value="Aminotran_1_2"/>
    <property type="match status" value="1"/>
</dbReference>
<dbReference type="SUPFAM" id="SSF53383">
    <property type="entry name" value="PLP-dependent transferases"/>
    <property type="match status" value="1"/>
</dbReference>
<evidence type="ECO:0000259" key="4">
    <source>
        <dbReference type="Pfam" id="PF00155"/>
    </source>
</evidence>
<dbReference type="InterPro" id="IPR050106">
    <property type="entry name" value="HistidinolP_aminotransfase"/>
</dbReference>
<keyword evidence="1 6" id="KW-0032">Aminotransferase</keyword>
<dbReference type="PANTHER" id="PTHR43643:SF3">
    <property type="entry name" value="HISTIDINOL-PHOSPHATE AMINOTRANSFERASE"/>
    <property type="match status" value="1"/>
</dbReference>
<dbReference type="InterPro" id="IPR015422">
    <property type="entry name" value="PyrdxlP-dep_Trfase_small"/>
</dbReference>
<gene>
    <name evidence="6" type="ORF">H8S01_11625</name>
</gene>
<dbReference type="InterPro" id="IPR004839">
    <property type="entry name" value="Aminotransferase_I/II_large"/>
</dbReference>